<dbReference type="GO" id="GO:0004712">
    <property type="term" value="F:protein serine/threonine/tyrosine kinase activity"/>
    <property type="evidence" value="ECO:0007669"/>
    <property type="project" value="UniProtKB-EC"/>
</dbReference>
<evidence type="ECO:0000259" key="13">
    <source>
        <dbReference type="PROSITE" id="PS50006"/>
    </source>
</evidence>
<dbReference type="InterPro" id="IPR008271">
    <property type="entry name" value="Ser/Thr_kinase_AS"/>
</dbReference>
<keyword evidence="7" id="KW-0829">Tyrosine-protein kinase</keyword>
<dbReference type="FunFam" id="1.10.510.10:FF:000571">
    <property type="entry name" value="Maternal embryonic leucine zipper kinase"/>
    <property type="match status" value="1"/>
</dbReference>
<dbReference type="AlphaFoldDB" id="A0A1E4T198"/>
<evidence type="ECO:0000256" key="10">
    <source>
        <dbReference type="PIRSR" id="PIRSR630616-3"/>
    </source>
</evidence>
<dbReference type="STRING" id="983967.A0A1E4T198"/>
<dbReference type="GO" id="GO:0006270">
    <property type="term" value="P:DNA replication initiation"/>
    <property type="evidence" value="ECO:0007669"/>
    <property type="project" value="InterPro"/>
</dbReference>
<keyword evidence="7" id="KW-0539">Nucleus</keyword>
<name>A0A1E4T198_9ASCO</name>
<feature type="region of interest" description="Disordered" evidence="12">
    <location>
        <begin position="507"/>
        <end position="550"/>
    </location>
</feature>
<sequence length="825" mass="91203">MESLVVSPKRNGVAGRTGDPKRPTQTTQSTQATQPSAYDPSYDTLEQNLIKSGVVCRLICTTSTGDNGNLYIDVKISDTKSRASSDKQEWIFGRRAEICDYALSTKSNRISNKHFKLWMNPKGNKRANNNNNNKSNNNNNANNQNNVMIQDTSTNGTWINGSKLIKGTNYILTQGDEISVGIGVPADVMRFVNDGADGNGQDSLETGIEAEFIIRDEIVGSGAFATVKKAIERATGETFAVKIISKKKALSGGLDGVTRELEILKRLDHPGIVRLKAFYEDQDSYYLVMEFVPGGDLMDFVASYGSVGEAAGKEICKQILLAIEYVHSKGISHRDLKPDNILISQDDPVTVKITDFGLAKGQDRASIMKTFCGTLAYLAPEVITGKYGLKFQQSQQRKRYLGNGRRIEDAYSNKVDMWSIGCLIFVILTAHLPFSGSTQDTLFKNVTAGNYHESLLKDNGVSLEGRDFISRLLEVDVSLRLNASQALEHPWVQDLANVGSQVSLSQSQSHQYRLSQANAQRESSQKNKPQLLPPPSLINDDDDDDSQDQNRDVFKVPQIPKLTQPQQLKTHTTVTSNVEDAADNTVLAQSMSSEHHLATSMNNVKLNTTSVTVPPGTFLTLKHITNSGIDPQTPTSTPKKRSKKQPKYIHLKQGQQTFSIGRLDTHDQIISDDRISKTHCMIVKKRHPITTTSIPSSSYNTTESPAMGLDDVWLLDFSTNGCYINGIKLSKGHKCKIFNGDEISLFVDKQHSEHLVYRVYINDDTGLYIGADRDSSGVVDTMDEADWRLLNDVSLVKNANEKKRKVDDVGTGNVKKAKRADLNNV</sequence>
<feature type="region of interest" description="Disordered" evidence="12">
    <location>
        <begin position="1"/>
        <end position="40"/>
    </location>
</feature>
<evidence type="ECO:0000256" key="1">
    <source>
        <dbReference type="ARBA" id="ARBA00005575"/>
    </source>
</evidence>
<dbReference type="GO" id="GO:0003688">
    <property type="term" value="F:DNA replication origin binding"/>
    <property type="evidence" value="ECO:0007669"/>
    <property type="project" value="InterPro"/>
</dbReference>
<dbReference type="SUPFAM" id="SSF49879">
    <property type="entry name" value="SMAD/FHA domain"/>
    <property type="match status" value="2"/>
</dbReference>
<feature type="cross-link" description="Glycyl lysine isopeptide (Lys-Gly) (interchain with G-Cter in SUMO2)" evidence="10">
    <location>
        <position position="337"/>
    </location>
</feature>
<dbReference type="InterPro" id="IPR017441">
    <property type="entry name" value="Protein_kinase_ATP_BS"/>
</dbReference>
<feature type="binding site" evidence="9">
    <location>
        <position position="355"/>
    </location>
    <ligand>
        <name>ATP</name>
        <dbReference type="ChEBI" id="CHEBI:30616"/>
    </ligand>
</feature>
<evidence type="ECO:0000313" key="16">
    <source>
        <dbReference type="Proteomes" id="UP000094801"/>
    </source>
</evidence>
<keyword evidence="2 7" id="KW-0723">Serine/threonine-protein kinase</keyword>
<dbReference type="Gene3D" id="3.30.200.20">
    <property type="entry name" value="Phosphorylase Kinase, domain 1"/>
    <property type="match status" value="1"/>
</dbReference>
<dbReference type="GO" id="GO:0005524">
    <property type="term" value="F:ATP binding"/>
    <property type="evidence" value="ECO:0007669"/>
    <property type="project" value="UniProtKB-UniRule"/>
</dbReference>
<comment type="function">
    <text evidence="7">Controls S-phase checkpoint as well as G1 and G2 DNA damage checkpoints. Phosphorylates proteins on serine, threonine, and tyrosine. Prevents entry into anaphase and mitotic exit after DNA damage via regulation of the Polo kinase CDC5.</text>
</comment>
<evidence type="ECO:0000256" key="11">
    <source>
        <dbReference type="PROSITE-ProRule" id="PRU10141"/>
    </source>
</evidence>
<proteinExistence type="inferred from homology"/>
<dbReference type="PROSITE" id="PS00107">
    <property type="entry name" value="PROTEIN_KINASE_ATP"/>
    <property type="match status" value="1"/>
</dbReference>
<dbReference type="PROSITE" id="PS00108">
    <property type="entry name" value="PROTEIN_KINASE_ST"/>
    <property type="match status" value="1"/>
</dbReference>
<dbReference type="Gene3D" id="1.10.510.10">
    <property type="entry name" value="Transferase(Phosphotransferase) domain 1"/>
    <property type="match status" value="1"/>
</dbReference>
<keyword evidence="7" id="KW-0227">DNA damage</keyword>
<evidence type="ECO:0000256" key="6">
    <source>
        <dbReference type="ARBA" id="ARBA00022840"/>
    </source>
</evidence>
<dbReference type="InterPro" id="IPR030616">
    <property type="entry name" value="Aur-like"/>
</dbReference>
<evidence type="ECO:0000259" key="14">
    <source>
        <dbReference type="PROSITE" id="PS50011"/>
    </source>
</evidence>
<dbReference type="GO" id="GO:0006281">
    <property type="term" value="P:DNA repair"/>
    <property type="evidence" value="ECO:0007669"/>
    <property type="project" value="InterPro"/>
</dbReference>
<dbReference type="InterPro" id="IPR008984">
    <property type="entry name" value="SMAD_FHA_dom_sf"/>
</dbReference>
<dbReference type="PROSITE" id="PS50011">
    <property type="entry name" value="PROTEIN_KINASE_DOM"/>
    <property type="match status" value="1"/>
</dbReference>
<protein>
    <recommendedName>
        <fullName evidence="7">Serine/threonine-protein kinase RAD53</fullName>
        <ecNumber evidence="7">2.7.12.1</ecNumber>
    </recommendedName>
</protein>
<dbReference type="FunFam" id="3.30.200.20:FF:000315">
    <property type="entry name" value="Calcium-dependent protein kinase 3"/>
    <property type="match status" value="1"/>
</dbReference>
<evidence type="ECO:0000256" key="4">
    <source>
        <dbReference type="ARBA" id="ARBA00022741"/>
    </source>
</evidence>
<evidence type="ECO:0000256" key="12">
    <source>
        <dbReference type="SAM" id="MobiDB-lite"/>
    </source>
</evidence>
<keyword evidence="3 7" id="KW-0808">Transferase</keyword>
<dbReference type="GO" id="GO:0000077">
    <property type="term" value="P:DNA damage checkpoint signaling"/>
    <property type="evidence" value="ECO:0007669"/>
    <property type="project" value="InterPro"/>
</dbReference>
<dbReference type="PROSITE" id="PS50006">
    <property type="entry name" value="FHA_DOMAIN"/>
    <property type="match status" value="2"/>
</dbReference>
<feature type="domain" description="FHA" evidence="13">
    <location>
        <begin position="90"/>
        <end position="164"/>
    </location>
</feature>
<feature type="binding site" evidence="9 11">
    <location>
        <position position="242"/>
    </location>
    <ligand>
        <name>ATP</name>
        <dbReference type="ChEBI" id="CHEBI:30616"/>
    </ligand>
</feature>
<dbReference type="Gene3D" id="2.60.200.20">
    <property type="match status" value="2"/>
</dbReference>
<feature type="region of interest" description="Disordered" evidence="12">
    <location>
        <begin position="119"/>
        <end position="145"/>
    </location>
</feature>
<evidence type="ECO:0000256" key="5">
    <source>
        <dbReference type="ARBA" id="ARBA00022777"/>
    </source>
</evidence>
<feature type="active site" description="Proton acceptor" evidence="8">
    <location>
        <position position="335"/>
    </location>
</feature>
<dbReference type="Pfam" id="PF00498">
    <property type="entry name" value="FHA"/>
    <property type="match status" value="2"/>
</dbReference>
<keyword evidence="5 7" id="KW-0418">Kinase</keyword>
<reference evidence="16" key="1">
    <citation type="submission" date="2016-04" db="EMBL/GenBank/DDBJ databases">
        <title>Comparative genomics of biotechnologically important yeasts.</title>
        <authorList>
            <consortium name="DOE Joint Genome Institute"/>
            <person name="Riley R."/>
            <person name="Haridas S."/>
            <person name="Wolfe K.H."/>
            <person name="Lopes M.R."/>
            <person name="Hittinger C.T."/>
            <person name="Goker M."/>
            <person name="Salamov A."/>
            <person name="Wisecaver J."/>
            <person name="Long T.M."/>
            <person name="Aerts A.L."/>
            <person name="Barry K."/>
            <person name="Choi C."/>
            <person name="Clum A."/>
            <person name="Coughlan A.Y."/>
            <person name="Deshpande S."/>
            <person name="Douglass A.P."/>
            <person name="Hanson S.J."/>
            <person name="Klenk H.-P."/>
            <person name="Labutti K."/>
            <person name="Lapidus A."/>
            <person name="Lindquist E."/>
            <person name="Lipzen A."/>
            <person name="Meier-Kolthoff J.P."/>
            <person name="Ohm R.A."/>
            <person name="Otillar R.P."/>
            <person name="Pangilinan J."/>
            <person name="Peng Y."/>
            <person name="Rokas A."/>
            <person name="Rosa C.A."/>
            <person name="Scheuner C."/>
            <person name="Sibirny A.A."/>
            <person name="Slot J.C."/>
            <person name="Stielow J.B."/>
            <person name="Sun H."/>
            <person name="Kurtzman C.P."/>
            <person name="Blackwell M."/>
            <person name="Grigoriev I.V."/>
            <person name="Jeffries T.W."/>
        </authorList>
    </citation>
    <scope>NUCLEOTIDE SEQUENCE [LARGE SCALE GENOMIC DNA]</scope>
    <source>
        <strain evidence="16">NRRL YB-2248</strain>
    </source>
</reference>
<feature type="compositionally biased region" description="Basic residues" evidence="12">
    <location>
        <begin position="638"/>
        <end position="648"/>
    </location>
</feature>
<dbReference type="InterPro" id="IPR016256">
    <property type="entry name" value="Ser/Thr_kinase_Rad53"/>
</dbReference>
<keyword evidence="7" id="KW-0131">Cell cycle</keyword>
<feature type="compositionally biased region" description="Polar residues" evidence="12">
    <location>
        <begin position="512"/>
        <end position="528"/>
    </location>
</feature>
<dbReference type="OrthoDB" id="10252171at2759"/>
<comment type="catalytic activity">
    <reaction evidence="7">
        <text>L-threonyl-[protein] + ATP = O-phospho-L-threonyl-[protein] + ADP + H(+)</text>
        <dbReference type="Rhea" id="RHEA:46608"/>
        <dbReference type="Rhea" id="RHEA-COMP:11060"/>
        <dbReference type="Rhea" id="RHEA-COMP:11605"/>
        <dbReference type="ChEBI" id="CHEBI:15378"/>
        <dbReference type="ChEBI" id="CHEBI:30013"/>
        <dbReference type="ChEBI" id="CHEBI:30616"/>
        <dbReference type="ChEBI" id="CHEBI:61977"/>
        <dbReference type="ChEBI" id="CHEBI:456216"/>
        <dbReference type="EC" id="2.7.12.1"/>
    </reaction>
</comment>
<dbReference type="PIRSF" id="PIRSF000661">
    <property type="entry name" value="Ser/Thr_PK_RAD53"/>
    <property type="match status" value="1"/>
</dbReference>
<gene>
    <name evidence="15" type="ORF">CANARDRAFT_198342</name>
</gene>
<dbReference type="SMART" id="SM00220">
    <property type="entry name" value="S_TKc"/>
    <property type="match status" value="1"/>
</dbReference>
<feature type="region of interest" description="Disordered" evidence="12">
    <location>
        <begin position="623"/>
        <end position="648"/>
    </location>
</feature>
<evidence type="ECO:0000256" key="8">
    <source>
        <dbReference type="PIRSR" id="PIRSR630616-1"/>
    </source>
</evidence>
<dbReference type="EC" id="2.7.12.1" evidence="7"/>
<dbReference type="GO" id="GO:0004674">
    <property type="term" value="F:protein serine/threonine kinase activity"/>
    <property type="evidence" value="ECO:0007669"/>
    <property type="project" value="UniProtKB-KW"/>
</dbReference>
<dbReference type="PANTHER" id="PTHR24350">
    <property type="entry name" value="SERINE/THREONINE-PROTEIN KINASE IAL-RELATED"/>
    <property type="match status" value="1"/>
</dbReference>
<feature type="domain" description="FHA" evidence="13">
    <location>
        <begin position="658"/>
        <end position="729"/>
    </location>
</feature>
<dbReference type="GO" id="GO:0009202">
    <property type="term" value="P:deoxyribonucleoside triphosphate biosynthetic process"/>
    <property type="evidence" value="ECO:0007669"/>
    <property type="project" value="InterPro"/>
</dbReference>
<feature type="compositionally biased region" description="Low complexity" evidence="12">
    <location>
        <begin position="120"/>
        <end position="145"/>
    </location>
</feature>
<dbReference type="SMART" id="SM00240">
    <property type="entry name" value="FHA"/>
    <property type="match status" value="2"/>
</dbReference>
<evidence type="ECO:0000256" key="7">
    <source>
        <dbReference type="PIRNR" id="PIRNR000661"/>
    </source>
</evidence>
<evidence type="ECO:0000256" key="2">
    <source>
        <dbReference type="ARBA" id="ARBA00022527"/>
    </source>
</evidence>
<comment type="subcellular location">
    <subcellularLocation>
        <location evidence="7">Nucleus</location>
    </subcellularLocation>
</comment>
<dbReference type="InterPro" id="IPR000719">
    <property type="entry name" value="Prot_kinase_dom"/>
</dbReference>
<keyword evidence="6 7" id="KW-0067">ATP-binding</keyword>
<feature type="domain" description="Protein kinase" evidence="14">
    <location>
        <begin position="213"/>
        <end position="492"/>
    </location>
</feature>
<dbReference type="GO" id="GO:0005634">
    <property type="term" value="C:nucleus"/>
    <property type="evidence" value="ECO:0007669"/>
    <property type="project" value="UniProtKB-SubCell"/>
</dbReference>
<comment type="similarity">
    <text evidence="1 7">Belongs to the protein kinase superfamily. CAMK Ser/Thr protein kinase family. CHEK2 subfamily.</text>
</comment>
<keyword evidence="16" id="KW-1185">Reference proteome</keyword>
<dbReference type="SUPFAM" id="SSF56112">
    <property type="entry name" value="Protein kinase-like (PK-like)"/>
    <property type="match status" value="1"/>
</dbReference>
<evidence type="ECO:0000256" key="3">
    <source>
        <dbReference type="ARBA" id="ARBA00022679"/>
    </source>
</evidence>
<keyword evidence="4 7" id="KW-0547">Nucleotide-binding</keyword>
<accession>A0A1E4T198</accession>
<feature type="compositionally biased region" description="Low complexity" evidence="12">
    <location>
        <begin position="23"/>
        <end position="37"/>
    </location>
</feature>
<evidence type="ECO:0000256" key="9">
    <source>
        <dbReference type="PIRSR" id="PIRSR630616-2"/>
    </source>
</evidence>
<evidence type="ECO:0000313" key="15">
    <source>
        <dbReference type="EMBL" id="ODV85492.1"/>
    </source>
</evidence>
<dbReference type="GO" id="GO:0004713">
    <property type="term" value="F:protein tyrosine kinase activity"/>
    <property type="evidence" value="ECO:0007669"/>
    <property type="project" value="UniProtKB-KW"/>
</dbReference>
<organism evidence="15 16">
    <name type="scientific">[Candida] arabinofermentans NRRL YB-2248</name>
    <dbReference type="NCBI Taxonomy" id="983967"/>
    <lineage>
        <taxon>Eukaryota</taxon>
        <taxon>Fungi</taxon>
        <taxon>Dikarya</taxon>
        <taxon>Ascomycota</taxon>
        <taxon>Saccharomycotina</taxon>
        <taxon>Pichiomycetes</taxon>
        <taxon>Pichiales</taxon>
        <taxon>Pichiaceae</taxon>
        <taxon>Ogataea</taxon>
        <taxon>Ogataea/Candida clade</taxon>
    </lineage>
</organism>
<dbReference type="InterPro" id="IPR000253">
    <property type="entry name" value="FHA_dom"/>
</dbReference>
<dbReference type="EMBL" id="KV453852">
    <property type="protein sequence ID" value="ODV85492.1"/>
    <property type="molecule type" value="Genomic_DNA"/>
</dbReference>
<dbReference type="Pfam" id="PF00069">
    <property type="entry name" value="Pkinase"/>
    <property type="match status" value="1"/>
</dbReference>
<dbReference type="GO" id="GO:0030447">
    <property type="term" value="P:filamentous growth"/>
    <property type="evidence" value="ECO:0007669"/>
    <property type="project" value="UniProtKB-ARBA"/>
</dbReference>
<dbReference type="Proteomes" id="UP000094801">
    <property type="component" value="Unassembled WGS sequence"/>
</dbReference>
<dbReference type="InterPro" id="IPR011009">
    <property type="entry name" value="Kinase-like_dom_sf"/>
</dbReference>